<dbReference type="OrthoDB" id="708388at2"/>
<dbReference type="EMBL" id="FUZF01000030">
    <property type="protein sequence ID" value="SKC10603.1"/>
    <property type="molecule type" value="Genomic_DNA"/>
</dbReference>
<organism evidence="1 2">
    <name type="scientific">Sphingobacterium nematocida</name>
    <dbReference type="NCBI Taxonomy" id="1513896"/>
    <lineage>
        <taxon>Bacteria</taxon>
        <taxon>Pseudomonadati</taxon>
        <taxon>Bacteroidota</taxon>
        <taxon>Sphingobacteriia</taxon>
        <taxon>Sphingobacteriales</taxon>
        <taxon>Sphingobacteriaceae</taxon>
        <taxon>Sphingobacterium</taxon>
    </lineage>
</organism>
<protein>
    <submittedName>
        <fullName evidence="1">Uncharacterized protein</fullName>
    </submittedName>
</protein>
<accession>A0A1T5GQB9</accession>
<keyword evidence="2" id="KW-1185">Reference proteome</keyword>
<sequence>MNTYPLTPQGLEDFQEDRSQLTRIQLEAQADAVAADFKTYVKDLFILSSEQEDFVDNLNPRLANYYGASCSICFIQMLPTTTRTRFHQMDY</sequence>
<dbReference type="RefSeq" id="WP_079645888.1">
    <property type="nucleotide sequence ID" value="NZ_FUZF01000030.1"/>
</dbReference>
<evidence type="ECO:0000313" key="2">
    <source>
        <dbReference type="Proteomes" id="UP000190150"/>
    </source>
</evidence>
<reference evidence="2" key="1">
    <citation type="submission" date="2017-02" db="EMBL/GenBank/DDBJ databases">
        <authorList>
            <person name="Varghese N."/>
            <person name="Submissions S."/>
        </authorList>
    </citation>
    <scope>NUCLEOTIDE SEQUENCE [LARGE SCALE GENOMIC DNA]</scope>
    <source>
        <strain evidence="2">DSM 24091</strain>
    </source>
</reference>
<evidence type="ECO:0000313" key="1">
    <source>
        <dbReference type="EMBL" id="SKC10603.1"/>
    </source>
</evidence>
<gene>
    <name evidence="1" type="ORF">SAMN05660841_04265</name>
</gene>
<proteinExistence type="predicted"/>
<dbReference type="AlphaFoldDB" id="A0A1T5GQB9"/>
<dbReference type="Proteomes" id="UP000190150">
    <property type="component" value="Unassembled WGS sequence"/>
</dbReference>
<name>A0A1T5GQB9_9SPHI</name>